<reference evidence="2" key="3">
    <citation type="submission" date="2018-08" db="UniProtKB">
        <authorList>
            <consortium name="EnsemblPlants"/>
        </authorList>
    </citation>
    <scope>IDENTIFICATION</scope>
    <source>
        <strain evidence="2">cv. Bd21</strain>
    </source>
</reference>
<evidence type="ECO:0000313" key="3">
    <source>
        <dbReference type="Proteomes" id="UP000008810"/>
    </source>
</evidence>
<dbReference type="Proteomes" id="UP000008810">
    <property type="component" value="Chromosome 1"/>
</dbReference>
<proteinExistence type="predicted"/>
<name>A0A0Q3RXK8_BRADI</name>
<reference evidence="1" key="2">
    <citation type="submission" date="2017-06" db="EMBL/GenBank/DDBJ databases">
        <title>WGS assembly of Brachypodium distachyon.</title>
        <authorList>
            <consortium name="The International Brachypodium Initiative"/>
            <person name="Lucas S."/>
            <person name="Harmon-Smith M."/>
            <person name="Lail K."/>
            <person name="Tice H."/>
            <person name="Grimwood J."/>
            <person name="Bruce D."/>
            <person name="Barry K."/>
            <person name="Shu S."/>
            <person name="Lindquist E."/>
            <person name="Wang M."/>
            <person name="Pitluck S."/>
            <person name="Vogel J.P."/>
            <person name="Garvin D.F."/>
            <person name="Mockler T.C."/>
            <person name="Schmutz J."/>
            <person name="Rokhsar D."/>
            <person name="Bevan M.W."/>
        </authorList>
    </citation>
    <scope>NUCLEOTIDE SEQUENCE</scope>
    <source>
        <strain evidence="1">Bd21</strain>
    </source>
</reference>
<evidence type="ECO:0000313" key="1">
    <source>
        <dbReference type="EMBL" id="KQK17434.1"/>
    </source>
</evidence>
<dbReference type="AlphaFoldDB" id="A0A0Q3RXK8"/>
<dbReference type="EnsemblPlants" id="KQK17434">
    <property type="protein sequence ID" value="KQK17434"/>
    <property type="gene ID" value="BRADI_1g34454v3"/>
</dbReference>
<dbReference type="EMBL" id="CM000880">
    <property type="protein sequence ID" value="KQK17434.1"/>
    <property type="molecule type" value="Genomic_DNA"/>
</dbReference>
<protein>
    <recommendedName>
        <fullName evidence="4">NB-ARC domain-containing protein</fullName>
    </recommendedName>
</protein>
<dbReference type="PANTHER" id="PTHR33377">
    <property type="entry name" value="OS10G0134700 PROTEIN-RELATED"/>
    <property type="match status" value="1"/>
</dbReference>
<dbReference type="OrthoDB" id="593438at2759"/>
<sequence>MSGMILVIVEFVSDVADEDWNKFHSFVKKTNRRSKVIIVSRHQRIARFGSVKPIFLNPSKNLQPGGSLLTVNALADVPRMNLNVQFWLCMLNTGRRVIQKNLSEHGVPLPPYLRFQYGHSDITDFALHASSPIRITPWRSSITNDLTKTESPKVVTFRELLVQHAERPKEEFSLLAWESRMPPYTKFAHMVASSTDQDLPQGDVTLSGRKR</sequence>
<dbReference type="InParanoid" id="A0A0Q3RXK8"/>
<keyword evidence="3" id="KW-1185">Reference proteome</keyword>
<dbReference type="PANTHER" id="PTHR33377:SF16">
    <property type="entry name" value="RX N-TERMINAL DOMAIN-CONTAINING PROTEIN"/>
    <property type="match status" value="1"/>
</dbReference>
<gene>
    <name evidence="1" type="ORF">BRADI_1g34454v3</name>
</gene>
<evidence type="ECO:0000313" key="2">
    <source>
        <dbReference type="EnsemblPlants" id="KQK17434"/>
    </source>
</evidence>
<accession>A0A0Q3RXK8</accession>
<reference evidence="1 2" key="1">
    <citation type="journal article" date="2010" name="Nature">
        <title>Genome sequencing and analysis of the model grass Brachypodium distachyon.</title>
        <authorList>
            <consortium name="International Brachypodium Initiative"/>
        </authorList>
    </citation>
    <scope>NUCLEOTIDE SEQUENCE [LARGE SCALE GENOMIC DNA]</scope>
    <source>
        <strain evidence="1 2">Bd21</strain>
    </source>
</reference>
<dbReference type="Gramene" id="KQK17434">
    <property type="protein sequence ID" value="KQK17434"/>
    <property type="gene ID" value="BRADI_1g34454v3"/>
</dbReference>
<organism evidence="1">
    <name type="scientific">Brachypodium distachyon</name>
    <name type="common">Purple false brome</name>
    <name type="synonym">Trachynia distachya</name>
    <dbReference type="NCBI Taxonomy" id="15368"/>
    <lineage>
        <taxon>Eukaryota</taxon>
        <taxon>Viridiplantae</taxon>
        <taxon>Streptophyta</taxon>
        <taxon>Embryophyta</taxon>
        <taxon>Tracheophyta</taxon>
        <taxon>Spermatophyta</taxon>
        <taxon>Magnoliopsida</taxon>
        <taxon>Liliopsida</taxon>
        <taxon>Poales</taxon>
        <taxon>Poaceae</taxon>
        <taxon>BOP clade</taxon>
        <taxon>Pooideae</taxon>
        <taxon>Stipodae</taxon>
        <taxon>Brachypodieae</taxon>
        <taxon>Brachypodium</taxon>
    </lineage>
</organism>
<evidence type="ECO:0008006" key="4">
    <source>
        <dbReference type="Google" id="ProtNLM"/>
    </source>
</evidence>